<keyword evidence="2" id="KW-1185">Reference proteome</keyword>
<dbReference type="EMBL" id="CP022957">
    <property type="protein sequence ID" value="ASV32349.1"/>
    <property type="molecule type" value="Genomic_DNA"/>
</dbReference>
<proteinExistence type="predicted"/>
<organism evidence="1 2">
    <name type="scientific">Maribacter cobaltidurans</name>
    <dbReference type="NCBI Taxonomy" id="1178778"/>
    <lineage>
        <taxon>Bacteria</taxon>
        <taxon>Pseudomonadati</taxon>
        <taxon>Bacteroidota</taxon>
        <taxon>Flavobacteriia</taxon>
        <taxon>Flavobacteriales</taxon>
        <taxon>Flavobacteriaceae</taxon>
        <taxon>Maribacter</taxon>
    </lineage>
</organism>
<gene>
    <name evidence="1" type="ORF">CJ263_20130</name>
</gene>
<dbReference type="OrthoDB" id="1431492at2"/>
<sequence>MENKYKKIDGHVFKMAMVTKSFIYFIGDSECDDNGSVRMYEKETGHLVSDNYMANRDMHQNLLYFNYEWICERLRYSRKCIVEECKINLAQEYYHENEIEHNGLLGWSEFAKRKFNDALLTNLGFTLSEYDLREVRKQINPDKNKGLTM</sequence>
<accession>A0A223VBY0</accession>
<protein>
    <submittedName>
        <fullName evidence="1">Uncharacterized protein</fullName>
    </submittedName>
</protein>
<dbReference type="Proteomes" id="UP000215244">
    <property type="component" value="Chromosome"/>
</dbReference>
<dbReference type="KEGG" id="marb:CJ263_20130"/>
<evidence type="ECO:0000313" key="2">
    <source>
        <dbReference type="Proteomes" id="UP000215244"/>
    </source>
</evidence>
<dbReference type="AlphaFoldDB" id="A0A223VBY0"/>
<evidence type="ECO:0000313" key="1">
    <source>
        <dbReference type="EMBL" id="ASV32349.1"/>
    </source>
</evidence>
<reference evidence="1 2" key="1">
    <citation type="submission" date="2017-08" db="EMBL/GenBank/DDBJ databases">
        <title>The complete genome sequence of Maribacter sp. B1, isolated from deep-sea sediment.</title>
        <authorList>
            <person name="Wu Y.-H."/>
            <person name="Cheng H."/>
            <person name="Xu X.-W."/>
        </authorList>
    </citation>
    <scope>NUCLEOTIDE SEQUENCE [LARGE SCALE GENOMIC DNA]</scope>
    <source>
        <strain evidence="1 2">B1</strain>
    </source>
</reference>
<name>A0A223VBY0_9FLAO</name>
<dbReference type="RefSeq" id="WP_094998905.1">
    <property type="nucleotide sequence ID" value="NZ_BMJL01000011.1"/>
</dbReference>